<keyword evidence="2" id="KW-1185">Reference proteome</keyword>
<protein>
    <submittedName>
        <fullName evidence="1">Uncharacterized protein</fullName>
    </submittedName>
</protein>
<gene>
    <name evidence="1" type="ORF">ACFFX0_14205</name>
</gene>
<dbReference type="EMBL" id="JBHMFI010000001">
    <property type="protein sequence ID" value="MFB9072290.1"/>
    <property type="molecule type" value="Genomic_DNA"/>
</dbReference>
<reference evidence="1 2" key="1">
    <citation type="submission" date="2024-09" db="EMBL/GenBank/DDBJ databases">
        <authorList>
            <person name="Sun Q."/>
            <person name="Mori K."/>
        </authorList>
    </citation>
    <scope>NUCLEOTIDE SEQUENCE [LARGE SCALE GENOMIC DNA]</scope>
    <source>
        <strain evidence="1 2">CCM 7609</strain>
    </source>
</reference>
<proteinExistence type="predicted"/>
<accession>A0ABV5G043</accession>
<name>A0ABV5G043_9MICC</name>
<evidence type="ECO:0000313" key="2">
    <source>
        <dbReference type="Proteomes" id="UP001589575"/>
    </source>
</evidence>
<dbReference type="Proteomes" id="UP001589575">
    <property type="component" value="Unassembled WGS sequence"/>
</dbReference>
<sequence>METFQWGTGPLDPSSAGFPPQCPAVNIKATAGDAARIPSPGLSGWSVAWSDTGCYRKTILLDLVRLHFQQSVCRFSIVESPPLETGTM</sequence>
<organism evidence="1 2">
    <name type="scientific">Citricoccus parietis</name>
    <dbReference type="NCBI Taxonomy" id="592307"/>
    <lineage>
        <taxon>Bacteria</taxon>
        <taxon>Bacillati</taxon>
        <taxon>Actinomycetota</taxon>
        <taxon>Actinomycetes</taxon>
        <taxon>Micrococcales</taxon>
        <taxon>Micrococcaceae</taxon>
        <taxon>Citricoccus</taxon>
    </lineage>
</organism>
<evidence type="ECO:0000313" key="1">
    <source>
        <dbReference type="EMBL" id="MFB9072290.1"/>
    </source>
</evidence>
<comment type="caution">
    <text evidence="1">The sequence shown here is derived from an EMBL/GenBank/DDBJ whole genome shotgun (WGS) entry which is preliminary data.</text>
</comment>